<proteinExistence type="predicted"/>
<reference evidence="1 2" key="1">
    <citation type="submission" date="2019-02" db="EMBL/GenBank/DDBJ databases">
        <title>Deep-cultivation of Planctomycetes and their phenomic and genomic characterization uncovers novel biology.</title>
        <authorList>
            <person name="Wiegand S."/>
            <person name="Jogler M."/>
            <person name="Boedeker C."/>
            <person name="Pinto D."/>
            <person name="Vollmers J."/>
            <person name="Rivas-Marin E."/>
            <person name="Kohn T."/>
            <person name="Peeters S.H."/>
            <person name="Heuer A."/>
            <person name="Rast P."/>
            <person name="Oberbeckmann S."/>
            <person name="Bunk B."/>
            <person name="Jeske O."/>
            <person name="Meyerdierks A."/>
            <person name="Storesund J.E."/>
            <person name="Kallscheuer N."/>
            <person name="Luecker S."/>
            <person name="Lage O.M."/>
            <person name="Pohl T."/>
            <person name="Merkel B.J."/>
            <person name="Hornburger P."/>
            <person name="Mueller R.-W."/>
            <person name="Bruemmer F."/>
            <person name="Labrenz M."/>
            <person name="Spormann A.M."/>
            <person name="Op den Camp H."/>
            <person name="Overmann J."/>
            <person name="Amann R."/>
            <person name="Jetten M.S.M."/>
            <person name="Mascher T."/>
            <person name="Medema M.H."/>
            <person name="Devos D.P."/>
            <person name="Kaster A.-K."/>
            <person name="Ovreas L."/>
            <person name="Rohde M."/>
            <person name="Galperin M.Y."/>
            <person name="Jogler C."/>
        </authorList>
    </citation>
    <scope>NUCLEOTIDE SEQUENCE [LARGE SCALE GENOMIC DNA]</scope>
    <source>
        <strain evidence="1 2">Pan189</strain>
    </source>
</reference>
<dbReference type="Proteomes" id="UP000317318">
    <property type="component" value="Chromosome"/>
</dbReference>
<dbReference type="KEGG" id="svp:Pan189_40730"/>
<dbReference type="GO" id="GO:0004623">
    <property type="term" value="F:phospholipase A2 activity"/>
    <property type="evidence" value="ECO:0007669"/>
    <property type="project" value="InterPro"/>
</dbReference>
<accession>A0A517R6Z7</accession>
<dbReference type="AlphaFoldDB" id="A0A517R6Z7"/>
<protein>
    <recommendedName>
        <fullName evidence="3">Prokaryotic phospholipase A2</fullName>
    </recommendedName>
</protein>
<keyword evidence="2" id="KW-1185">Reference proteome</keyword>
<dbReference type="RefSeq" id="WP_145365788.1">
    <property type="nucleotide sequence ID" value="NZ_CP036268.1"/>
</dbReference>
<evidence type="ECO:0000313" key="1">
    <source>
        <dbReference type="EMBL" id="QDT39664.1"/>
    </source>
</evidence>
<organism evidence="1 2">
    <name type="scientific">Stratiformator vulcanicus</name>
    <dbReference type="NCBI Taxonomy" id="2527980"/>
    <lineage>
        <taxon>Bacteria</taxon>
        <taxon>Pseudomonadati</taxon>
        <taxon>Planctomycetota</taxon>
        <taxon>Planctomycetia</taxon>
        <taxon>Planctomycetales</taxon>
        <taxon>Planctomycetaceae</taxon>
        <taxon>Stratiformator</taxon>
    </lineage>
</organism>
<dbReference type="SUPFAM" id="SSF48619">
    <property type="entry name" value="Phospholipase A2, PLA2"/>
    <property type="match status" value="1"/>
</dbReference>
<dbReference type="InterPro" id="IPR036444">
    <property type="entry name" value="PLipase_A2_dom_sf"/>
</dbReference>
<name>A0A517R6Z7_9PLAN</name>
<dbReference type="GO" id="GO:0050482">
    <property type="term" value="P:arachidonate secretion"/>
    <property type="evidence" value="ECO:0007669"/>
    <property type="project" value="InterPro"/>
</dbReference>
<dbReference type="OrthoDB" id="290927at2"/>
<sequence>MLPAPLKFAAIVGGAILYILLQAAPADAGLFGRSRSNCGANGRPCGPGGPINFLIPQQVAGANFRYACARHDRCYRIPGINRQYCDRVFYRDLMRASDRSYFPPIARTYARMYYFSVKVGGATPFRQAQGLVGF</sequence>
<evidence type="ECO:0008006" key="3">
    <source>
        <dbReference type="Google" id="ProtNLM"/>
    </source>
</evidence>
<dbReference type="EMBL" id="CP036268">
    <property type="protein sequence ID" value="QDT39664.1"/>
    <property type="molecule type" value="Genomic_DNA"/>
</dbReference>
<gene>
    <name evidence="1" type="ORF">Pan189_40730</name>
</gene>
<evidence type="ECO:0000313" key="2">
    <source>
        <dbReference type="Proteomes" id="UP000317318"/>
    </source>
</evidence>
<dbReference type="GO" id="GO:0006644">
    <property type="term" value="P:phospholipid metabolic process"/>
    <property type="evidence" value="ECO:0007669"/>
    <property type="project" value="InterPro"/>
</dbReference>
<dbReference type="Gene3D" id="1.20.90.10">
    <property type="entry name" value="Phospholipase A2 domain"/>
    <property type="match status" value="1"/>
</dbReference>